<feature type="transmembrane region" description="Helical" evidence="7">
    <location>
        <begin position="113"/>
        <end position="137"/>
    </location>
</feature>
<feature type="transmembrane region" description="Helical" evidence="7">
    <location>
        <begin position="382"/>
        <end position="403"/>
    </location>
</feature>
<dbReference type="EMBL" id="CP138348">
    <property type="protein sequence ID" value="WPF89305.1"/>
    <property type="molecule type" value="Genomic_DNA"/>
</dbReference>
<accession>A0AAF1C5Z9</accession>
<feature type="transmembrane region" description="Helical" evidence="7">
    <location>
        <begin position="78"/>
        <end position="101"/>
    </location>
</feature>
<feature type="transmembrane region" description="Helical" evidence="7">
    <location>
        <begin position="323"/>
        <end position="344"/>
    </location>
</feature>
<dbReference type="GO" id="GO:0005886">
    <property type="term" value="C:plasma membrane"/>
    <property type="evidence" value="ECO:0007669"/>
    <property type="project" value="UniProtKB-SubCell"/>
</dbReference>
<feature type="transmembrane region" description="Helical" evidence="7">
    <location>
        <begin position="415"/>
        <end position="439"/>
    </location>
</feature>
<feature type="transmembrane region" description="Helical" evidence="7">
    <location>
        <begin position="356"/>
        <end position="376"/>
    </location>
</feature>
<comment type="subcellular location">
    <subcellularLocation>
        <location evidence="1">Cell membrane</location>
        <topology evidence="1">Multi-pass membrane protein</topology>
    </subcellularLocation>
</comment>
<evidence type="ECO:0000256" key="5">
    <source>
        <dbReference type="ARBA" id="ARBA00022989"/>
    </source>
</evidence>
<dbReference type="AlphaFoldDB" id="A0AAF1C5Z9"/>
<dbReference type="PANTHER" id="PTHR30250">
    <property type="entry name" value="PST FAMILY PREDICTED COLANIC ACID TRANSPORTER"/>
    <property type="match status" value="1"/>
</dbReference>
<dbReference type="RefSeq" id="WP_320001828.1">
    <property type="nucleotide sequence ID" value="NZ_CP138348.1"/>
</dbReference>
<evidence type="ECO:0000256" key="2">
    <source>
        <dbReference type="ARBA" id="ARBA00007430"/>
    </source>
</evidence>
<feature type="transmembrane region" description="Helical" evidence="7">
    <location>
        <begin position="209"/>
        <end position="227"/>
    </location>
</feature>
<evidence type="ECO:0000313" key="8">
    <source>
        <dbReference type="EMBL" id="WPF89305.1"/>
    </source>
</evidence>
<reference evidence="8" key="1">
    <citation type="submission" date="2023-11" db="EMBL/GenBank/DDBJ databases">
        <title>Genome sequence of Cyanobacterium aponinum BCRC AL20115.</title>
        <authorList>
            <person name="Chang H.-Y."/>
            <person name="Lin K.-M."/>
            <person name="Hsueh H.-T."/>
            <person name="Chu H.-A."/>
            <person name="Kuo C.-H."/>
        </authorList>
    </citation>
    <scope>NUCLEOTIDE SEQUENCE</scope>
    <source>
        <strain evidence="8">AL20115</strain>
    </source>
</reference>
<name>A0AAF1C5Z9_9CHRO</name>
<evidence type="ECO:0000256" key="3">
    <source>
        <dbReference type="ARBA" id="ARBA00022475"/>
    </source>
</evidence>
<evidence type="ECO:0000256" key="6">
    <source>
        <dbReference type="ARBA" id="ARBA00023136"/>
    </source>
</evidence>
<sequence>MSSLKQLAIKGTMWTLIGYGGSQVLRLGSNLILTRLLVPELFGLMALVNTFITGLNLFSDIGINPSIVRSERGEDPDFLNTAWTLQVIRGFGLWIGCWLIAFPVSQFYDEPKLIWLITIVGFNTILSGFNSTSLAVLNRKIEIGKLTLIEITTQITSLTVMIIWAFFQPTIWALVIGTLMSNIVKLSWSHYISPIHHRFTWNQDCLKELVTFGRWIFISTAMTFLASQADRLILGKLVSIEMLGVYTIALTFADIPKQVAGKVSDKIIFPLISQNIFLPRKQLKAKILDKRFYLLLISAILIAILFSFGDVLINILYDERYISASWMLPFLALGLWPLILSLTIDKILFALGNPKFVSLGNIVKFIYMIVLLPWMIKTYGILGGIIVIAFNDIPFYLVVTYGLYKENFVSLLQDLKTTIILIMLSLILSLGRFIFGFGFSLSTITNLQ</sequence>
<evidence type="ECO:0000256" key="4">
    <source>
        <dbReference type="ARBA" id="ARBA00022692"/>
    </source>
</evidence>
<proteinExistence type="inferred from homology"/>
<keyword evidence="5 7" id="KW-1133">Transmembrane helix</keyword>
<dbReference type="InterPro" id="IPR050833">
    <property type="entry name" value="Poly_Biosynth_Transport"/>
</dbReference>
<feature type="transmembrane region" description="Helical" evidence="7">
    <location>
        <begin position="37"/>
        <end position="58"/>
    </location>
</feature>
<feature type="transmembrane region" description="Helical" evidence="7">
    <location>
        <begin position="292"/>
        <end position="317"/>
    </location>
</feature>
<keyword evidence="6 7" id="KW-0472">Membrane</keyword>
<dbReference type="PANTHER" id="PTHR30250:SF10">
    <property type="entry name" value="LIPOPOLYSACCHARIDE BIOSYNTHESIS PROTEIN WZXC"/>
    <property type="match status" value="1"/>
</dbReference>
<evidence type="ECO:0000256" key="1">
    <source>
        <dbReference type="ARBA" id="ARBA00004651"/>
    </source>
</evidence>
<evidence type="ECO:0000256" key="7">
    <source>
        <dbReference type="SAM" id="Phobius"/>
    </source>
</evidence>
<keyword evidence="4 7" id="KW-0812">Transmembrane</keyword>
<organism evidence="8">
    <name type="scientific">Cyanobacterium aponinum AL20115</name>
    <dbReference type="NCBI Taxonomy" id="3090662"/>
    <lineage>
        <taxon>Bacteria</taxon>
        <taxon>Bacillati</taxon>
        <taxon>Cyanobacteriota</taxon>
        <taxon>Cyanophyceae</taxon>
        <taxon>Oscillatoriophycideae</taxon>
        <taxon>Chroococcales</taxon>
        <taxon>Geminocystaceae</taxon>
        <taxon>Cyanobacterium</taxon>
    </lineage>
</organism>
<feature type="transmembrane region" description="Helical" evidence="7">
    <location>
        <begin position="233"/>
        <end position="253"/>
    </location>
</feature>
<dbReference type="Pfam" id="PF13440">
    <property type="entry name" value="Polysacc_synt_3"/>
    <property type="match status" value="1"/>
</dbReference>
<gene>
    <name evidence="8" type="ORF">SAY89_03235</name>
</gene>
<keyword evidence="3" id="KW-1003">Cell membrane</keyword>
<protein>
    <submittedName>
        <fullName evidence="8">Oligosaccharide flippase family protein</fullName>
    </submittedName>
</protein>
<comment type="similarity">
    <text evidence="2">Belongs to the polysaccharide synthase family.</text>
</comment>